<evidence type="ECO:0000256" key="1">
    <source>
        <dbReference type="SAM" id="MobiDB-lite"/>
    </source>
</evidence>
<reference evidence="2" key="1">
    <citation type="submission" date="2021-05" db="EMBL/GenBank/DDBJ databases">
        <authorList>
            <person name="Arsene-Ploetze F."/>
        </authorList>
    </citation>
    <scope>NUCLEOTIDE SEQUENCE</scope>
    <source>
        <strain evidence="2">DSM 42138</strain>
    </source>
</reference>
<proteinExistence type="predicted"/>
<dbReference type="Proteomes" id="UP001152519">
    <property type="component" value="Unassembled WGS sequence"/>
</dbReference>
<feature type="compositionally biased region" description="Basic residues" evidence="1">
    <location>
        <begin position="45"/>
        <end position="61"/>
    </location>
</feature>
<dbReference type="EMBL" id="CAJSLV010000059">
    <property type="protein sequence ID" value="CAG6394919.1"/>
    <property type="molecule type" value="Genomic_DNA"/>
</dbReference>
<evidence type="ECO:0000313" key="2">
    <source>
        <dbReference type="EMBL" id="CAG6394919.1"/>
    </source>
</evidence>
<keyword evidence="3" id="KW-1185">Reference proteome</keyword>
<evidence type="ECO:0000313" key="3">
    <source>
        <dbReference type="Proteomes" id="UP001152519"/>
    </source>
</evidence>
<dbReference type="AlphaFoldDB" id="A0A9W4DVY9"/>
<name>A0A9W4DVY9_9ACTN</name>
<organism evidence="2 3">
    <name type="scientific">Actinacidiphila cocklensis</name>
    <dbReference type="NCBI Taxonomy" id="887465"/>
    <lineage>
        <taxon>Bacteria</taxon>
        <taxon>Bacillati</taxon>
        <taxon>Actinomycetota</taxon>
        <taxon>Actinomycetes</taxon>
        <taxon>Kitasatosporales</taxon>
        <taxon>Streptomycetaceae</taxon>
        <taxon>Actinacidiphila</taxon>
    </lineage>
</organism>
<protein>
    <submittedName>
        <fullName evidence="2">Uncharacterized protein</fullName>
    </submittedName>
</protein>
<accession>A0A9W4DVY9</accession>
<sequence>MARPDPAAARHRVQNGRGRRLAAAGLDRPLRSRRGGRQPQLALVGRRRRRTQHRLGPFRHRRAPLRRPGALLWLIEAAGGCDVDLP</sequence>
<comment type="caution">
    <text evidence="2">The sequence shown here is derived from an EMBL/GenBank/DDBJ whole genome shotgun (WGS) entry which is preliminary data.</text>
</comment>
<gene>
    <name evidence="2" type="ORF">SCOCK_30152</name>
</gene>
<feature type="compositionally biased region" description="Basic residues" evidence="1">
    <location>
        <begin position="9"/>
        <end position="20"/>
    </location>
</feature>
<feature type="region of interest" description="Disordered" evidence="1">
    <location>
        <begin position="1"/>
        <end position="61"/>
    </location>
</feature>